<evidence type="ECO:0000256" key="1">
    <source>
        <dbReference type="SAM" id="MobiDB-lite"/>
    </source>
</evidence>
<dbReference type="Proteomes" id="UP001460270">
    <property type="component" value="Unassembled WGS sequence"/>
</dbReference>
<feature type="compositionally biased region" description="Basic and acidic residues" evidence="1">
    <location>
        <begin position="136"/>
        <end position="152"/>
    </location>
</feature>
<gene>
    <name evidence="2" type="ORF">WMY93_026160</name>
</gene>
<dbReference type="EMBL" id="JBBPFD010000019">
    <property type="protein sequence ID" value="KAK7886539.1"/>
    <property type="molecule type" value="Genomic_DNA"/>
</dbReference>
<keyword evidence="3" id="KW-1185">Reference proteome</keyword>
<organism evidence="2 3">
    <name type="scientific">Mugilogobius chulae</name>
    <name type="common">yellowstripe goby</name>
    <dbReference type="NCBI Taxonomy" id="88201"/>
    <lineage>
        <taxon>Eukaryota</taxon>
        <taxon>Metazoa</taxon>
        <taxon>Chordata</taxon>
        <taxon>Craniata</taxon>
        <taxon>Vertebrata</taxon>
        <taxon>Euteleostomi</taxon>
        <taxon>Actinopterygii</taxon>
        <taxon>Neopterygii</taxon>
        <taxon>Teleostei</taxon>
        <taxon>Neoteleostei</taxon>
        <taxon>Acanthomorphata</taxon>
        <taxon>Gobiaria</taxon>
        <taxon>Gobiiformes</taxon>
        <taxon>Gobioidei</taxon>
        <taxon>Gobiidae</taxon>
        <taxon>Gobionellinae</taxon>
        <taxon>Mugilogobius</taxon>
    </lineage>
</organism>
<protein>
    <submittedName>
        <fullName evidence="2">Uncharacterized protein</fullName>
    </submittedName>
</protein>
<reference evidence="3" key="1">
    <citation type="submission" date="2024-04" db="EMBL/GenBank/DDBJ databases">
        <title>Salinicola lusitanus LLJ914,a marine bacterium isolated from the Okinawa Trough.</title>
        <authorList>
            <person name="Li J."/>
        </authorList>
    </citation>
    <scope>NUCLEOTIDE SEQUENCE [LARGE SCALE GENOMIC DNA]</scope>
</reference>
<feature type="region of interest" description="Disordered" evidence="1">
    <location>
        <begin position="122"/>
        <end position="162"/>
    </location>
</feature>
<sequence length="198" mass="22476">MADPRLSSFLRQRGVPEECLTRMQEDRVDATVIHLMDDASLAVYVPAYGDRLAVRRFCLEDKDGPRKNKIGDFESVTADIVDYQEEPIIDNNVTVGELYDTLKMGMLRFYLSTRINCDNDEVKESAGEDQEDDWEHDYSNAETSHEDQRNTSEDADVEDVLSDTSEVIFGPVHFGSSEALQLDDTVVWQPSDHLTMTS</sequence>
<evidence type="ECO:0000313" key="3">
    <source>
        <dbReference type="Proteomes" id="UP001460270"/>
    </source>
</evidence>
<evidence type="ECO:0000313" key="2">
    <source>
        <dbReference type="EMBL" id="KAK7886539.1"/>
    </source>
</evidence>
<comment type="caution">
    <text evidence="2">The sequence shown here is derived from an EMBL/GenBank/DDBJ whole genome shotgun (WGS) entry which is preliminary data.</text>
</comment>
<name>A0AAW0MY84_9GOBI</name>
<dbReference type="AlphaFoldDB" id="A0AAW0MY84"/>
<accession>A0AAW0MY84</accession>
<proteinExistence type="predicted"/>